<keyword evidence="3" id="KW-1003">Cell membrane</keyword>
<dbReference type="PANTHER" id="PTHR30151">
    <property type="entry name" value="ALKANE SULFONATE ABC TRANSPORTER-RELATED, MEMBRANE SUBUNIT"/>
    <property type="match status" value="1"/>
</dbReference>
<evidence type="ECO:0000256" key="6">
    <source>
        <dbReference type="ARBA" id="ARBA00023136"/>
    </source>
</evidence>
<keyword evidence="6 7" id="KW-0472">Membrane</keyword>
<keyword evidence="2 7" id="KW-0813">Transport</keyword>
<dbReference type="InterPro" id="IPR035906">
    <property type="entry name" value="MetI-like_sf"/>
</dbReference>
<proteinExistence type="inferred from homology"/>
<keyword evidence="5 7" id="KW-1133">Transmembrane helix</keyword>
<dbReference type="CDD" id="cd06261">
    <property type="entry name" value="TM_PBP2"/>
    <property type="match status" value="1"/>
</dbReference>
<dbReference type="PROSITE" id="PS50928">
    <property type="entry name" value="ABC_TM1"/>
    <property type="match status" value="1"/>
</dbReference>
<keyword evidence="4 7" id="KW-0812">Transmembrane</keyword>
<dbReference type="EMBL" id="QVEP01000020">
    <property type="protein sequence ID" value="RGB79716.1"/>
    <property type="molecule type" value="Genomic_DNA"/>
</dbReference>
<evidence type="ECO:0000313" key="10">
    <source>
        <dbReference type="Proteomes" id="UP000260773"/>
    </source>
</evidence>
<feature type="transmembrane region" description="Helical" evidence="7">
    <location>
        <begin position="146"/>
        <end position="167"/>
    </location>
</feature>
<evidence type="ECO:0000256" key="1">
    <source>
        <dbReference type="ARBA" id="ARBA00004651"/>
    </source>
</evidence>
<feature type="transmembrane region" description="Helical" evidence="7">
    <location>
        <begin position="119"/>
        <end position="139"/>
    </location>
</feature>
<feature type="transmembrane region" description="Helical" evidence="7">
    <location>
        <begin position="211"/>
        <end position="232"/>
    </location>
</feature>
<accession>A0A3E2TN41</accession>
<feature type="transmembrane region" description="Helical" evidence="7">
    <location>
        <begin position="27"/>
        <end position="44"/>
    </location>
</feature>
<feature type="transmembrane region" description="Helical" evidence="7">
    <location>
        <begin position="187"/>
        <end position="204"/>
    </location>
</feature>
<evidence type="ECO:0000313" key="9">
    <source>
        <dbReference type="EMBL" id="RGB79716.1"/>
    </source>
</evidence>
<feature type="domain" description="ABC transmembrane type-1" evidence="8">
    <location>
        <begin position="81"/>
        <end position="261"/>
    </location>
</feature>
<evidence type="ECO:0000256" key="7">
    <source>
        <dbReference type="RuleBase" id="RU363032"/>
    </source>
</evidence>
<dbReference type="GO" id="GO:0055085">
    <property type="term" value="P:transmembrane transport"/>
    <property type="evidence" value="ECO:0007669"/>
    <property type="project" value="InterPro"/>
</dbReference>
<sequence>MSDSTILYPVSNTSREEFLAERKKQKYFITGMRFFILIFILAGWEIAARYHLIDAFIFSSPTRIFKVMLQMAADKSLFYHIGITIGETLVSFVLVLIIGTLIAMLLWWCRSAADILEPYFVVLNSLPKTALAPILIVWLGNNMKTIIVCGVTMAVFSTIINLYTAFIHIDSDKLLLIRTLGGTRRDILRYIVLPASISAIVSNLKVNIGLCLVGVIIGEFLAANAGLGYLIIYGSQVFRLDYVMLSIIILCILAMVLYQLLSFVEKRYQKKQ</sequence>
<protein>
    <submittedName>
        <fullName evidence="9">ABC transporter permease</fullName>
    </submittedName>
</protein>
<evidence type="ECO:0000256" key="2">
    <source>
        <dbReference type="ARBA" id="ARBA00022448"/>
    </source>
</evidence>
<name>A0A3E2TN41_9FIRM</name>
<evidence type="ECO:0000256" key="4">
    <source>
        <dbReference type="ARBA" id="ARBA00022692"/>
    </source>
</evidence>
<organism evidence="9 10">
    <name type="scientific">Coprococcus catus</name>
    <dbReference type="NCBI Taxonomy" id="116085"/>
    <lineage>
        <taxon>Bacteria</taxon>
        <taxon>Bacillati</taxon>
        <taxon>Bacillota</taxon>
        <taxon>Clostridia</taxon>
        <taxon>Lachnospirales</taxon>
        <taxon>Lachnospiraceae</taxon>
        <taxon>Coprococcus</taxon>
    </lineage>
</organism>
<gene>
    <name evidence="9" type="ORF">DW070_09255</name>
</gene>
<comment type="caution">
    <text evidence="9">The sequence shown here is derived from an EMBL/GenBank/DDBJ whole genome shotgun (WGS) entry which is preliminary data.</text>
</comment>
<reference evidence="9 10" key="1">
    <citation type="submission" date="2018-08" db="EMBL/GenBank/DDBJ databases">
        <title>A genome reference for cultivated species of the human gut microbiota.</title>
        <authorList>
            <person name="Zou Y."/>
            <person name="Xue W."/>
            <person name="Luo G."/>
        </authorList>
    </citation>
    <scope>NUCLEOTIDE SEQUENCE [LARGE SCALE GENOMIC DNA]</scope>
    <source>
        <strain evidence="9 10">AF45-17</strain>
    </source>
</reference>
<dbReference type="AlphaFoldDB" id="A0A3E2TN41"/>
<dbReference type="PANTHER" id="PTHR30151:SF19">
    <property type="entry name" value="ABC TRANSPORTER PERMEASE"/>
    <property type="match status" value="1"/>
</dbReference>
<evidence type="ECO:0000259" key="8">
    <source>
        <dbReference type="PROSITE" id="PS50928"/>
    </source>
</evidence>
<dbReference type="SUPFAM" id="SSF161098">
    <property type="entry name" value="MetI-like"/>
    <property type="match status" value="1"/>
</dbReference>
<dbReference type="InterPro" id="IPR000515">
    <property type="entry name" value="MetI-like"/>
</dbReference>
<dbReference type="RefSeq" id="WP_117528453.1">
    <property type="nucleotide sequence ID" value="NZ_JAJCNA010000008.1"/>
</dbReference>
<feature type="transmembrane region" description="Helical" evidence="7">
    <location>
        <begin position="244"/>
        <end position="264"/>
    </location>
</feature>
<dbReference type="Pfam" id="PF00528">
    <property type="entry name" value="BPD_transp_1"/>
    <property type="match status" value="1"/>
</dbReference>
<dbReference type="Gene3D" id="1.10.3720.10">
    <property type="entry name" value="MetI-like"/>
    <property type="match status" value="1"/>
</dbReference>
<comment type="similarity">
    <text evidence="7">Belongs to the binding-protein-dependent transport system permease family.</text>
</comment>
<dbReference type="Proteomes" id="UP000260773">
    <property type="component" value="Unassembled WGS sequence"/>
</dbReference>
<evidence type="ECO:0000256" key="3">
    <source>
        <dbReference type="ARBA" id="ARBA00022475"/>
    </source>
</evidence>
<dbReference type="GO" id="GO:0005886">
    <property type="term" value="C:plasma membrane"/>
    <property type="evidence" value="ECO:0007669"/>
    <property type="project" value="UniProtKB-SubCell"/>
</dbReference>
<feature type="transmembrane region" description="Helical" evidence="7">
    <location>
        <begin position="81"/>
        <end position="107"/>
    </location>
</feature>
<comment type="subcellular location">
    <subcellularLocation>
        <location evidence="1 7">Cell membrane</location>
        <topology evidence="1 7">Multi-pass membrane protein</topology>
    </subcellularLocation>
</comment>
<evidence type="ECO:0000256" key="5">
    <source>
        <dbReference type="ARBA" id="ARBA00022989"/>
    </source>
</evidence>